<organism evidence="3 4">
    <name type="scientific">Corynebacterium variabile</name>
    <dbReference type="NCBI Taxonomy" id="1727"/>
    <lineage>
        <taxon>Bacteria</taxon>
        <taxon>Bacillati</taxon>
        <taxon>Actinomycetota</taxon>
        <taxon>Actinomycetes</taxon>
        <taxon>Mycobacteriales</taxon>
        <taxon>Corynebacteriaceae</taxon>
        <taxon>Corynebacterium</taxon>
    </lineage>
</organism>
<evidence type="ECO:0000313" key="4">
    <source>
        <dbReference type="Proteomes" id="UP000182498"/>
    </source>
</evidence>
<keyword evidence="3" id="KW-0031">Aminopeptidase</keyword>
<evidence type="ECO:0000313" key="3">
    <source>
        <dbReference type="EMBL" id="CUU64858.1"/>
    </source>
</evidence>
<dbReference type="Gene3D" id="3.40.50.1820">
    <property type="entry name" value="alpha/beta hydrolase"/>
    <property type="match status" value="1"/>
</dbReference>
<dbReference type="InterPro" id="IPR001375">
    <property type="entry name" value="Peptidase_S9_cat"/>
</dbReference>
<evidence type="ECO:0000259" key="2">
    <source>
        <dbReference type="Pfam" id="PF00326"/>
    </source>
</evidence>
<sequence length="609" mass="65353">MRHTTAPDIAPDGSALAFILRDDAGPDGLPVAMQAPLVNGVLGDARRIDIPTSGPAVAVRYSPHAHWLAVEVAPSGTERTEIWLVSTDPDDDSAVPLRDDTDAKTSLVEWDAGHLAVDAVRGDGLAEGRLVSPVDGSVQIIDRRVDGKLVAANAGHALMRVGPRANRELLLIGPDGSWRPLLPPQPGATTDAGLILPPREDGEPVMLVCSDHHSDRRRVLRVHAKNGVMRDRELIHYREADVDEFCISRSEEVGAVLWNLSGRSALEVLRLDPDQRVTARREVTLPGMVAHGLRITDDGASLVCTVESPDAAPTVYLVDTRNSRMTPVTGAAVEEDVRPLGEPELLRYSAHDGVELSGWLYRAVGSDGVPVTGPAPMLLHFHGGPEGQSRPEHHDVLRAVIEAGVSVFTPNVRGSSGDGRAFQHADNRYGRFAGIRDLEDSASFLVDAGLADRSRLAVSGRSYGGYLANVAVTWFPELFRAAVCACGMSDLETFYRDTEPWIASAAFPKYGYPIQDGELLKAVSPLVRLSGMPATGVGAASTPVLFIHGLHDTNVPPSEYLQMSAALAERGVPTAALELEDEGHVFVRPVNRQRIAEAMVEWLGAHGVA</sequence>
<dbReference type="EMBL" id="FAUH01000001">
    <property type="protein sequence ID" value="CUU64858.1"/>
    <property type="molecule type" value="Genomic_DNA"/>
</dbReference>
<name>A0A0X2NJC2_9CORY</name>
<dbReference type="InterPro" id="IPR002470">
    <property type="entry name" value="Peptidase_S9A"/>
</dbReference>
<keyword evidence="4" id="KW-1185">Reference proteome</keyword>
<dbReference type="GO" id="GO:0006508">
    <property type="term" value="P:proteolysis"/>
    <property type="evidence" value="ECO:0007669"/>
    <property type="project" value="InterPro"/>
</dbReference>
<dbReference type="PANTHER" id="PTHR42776">
    <property type="entry name" value="SERINE PEPTIDASE S9 FAMILY MEMBER"/>
    <property type="match status" value="1"/>
</dbReference>
<keyword evidence="1" id="KW-0378">Hydrolase</keyword>
<dbReference type="GO" id="GO:0004177">
    <property type="term" value="F:aminopeptidase activity"/>
    <property type="evidence" value="ECO:0007669"/>
    <property type="project" value="UniProtKB-KW"/>
</dbReference>
<feature type="domain" description="Peptidase S9 prolyl oligopeptidase catalytic" evidence="2">
    <location>
        <begin position="401"/>
        <end position="605"/>
    </location>
</feature>
<gene>
    <name evidence="3" type="ORF">CVAR292_00163</name>
</gene>
<dbReference type="Proteomes" id="UP000182498">
    <property type="component" value="Unassembled WGS sequence"/>
</dbReference>
<accession>A0A0X2NJC2</accession>
<proteinExistence type="predicted"/>
<dbReference type="SUPFAM" id="SSF82171">
    <property type="entry name" value="DPP6 N-terminal domain-like"/>
    <property type="match status" value="1"/>
</dbReference>
<reference evidence="4" key="1">
    <citation type="submission" date="2015-11" db="EMBL/GenBank/DDBJ databases">
        <authorList>
            <person name="Dugat-Bony E."/>
        </authorList>
    </citation>
    <scope>NUCLEOTIDE SEQUENCE [LARGE SCALE GENOMIC DNA]</scope>
    <source>
        <strain evidence="4">Mu292</strain>
    </source>
</reference>
<dbReference type="Pfam" id="PF00326">
    <property type="entry name" value="Peptidase_S9"/>
    <property type="match status" value="1"/>
</dbReference>
<dbReference type="PRINTS" id="PR00862">
    <property type="entry name" value="PROLIGOPTASE"/>
</dbReference>
<evidence type="ECO:0000256" key="1">
    <source>
        <dbReference type="ARBA" id="ARBA00022801"/>
    </source>
</evidence>
<dbReference type="GO" id="GO:0004252">
    <property type="term" value="F:serine-type endopeptidase activity"/>
    <property type="evidence" value="ECO:0007669"/>
    <property type="project" value="InterPro"/>
</dbReference>
<dbReference type="InterPro" id="IPR029058">
    <property type="entry name" value="AB_hydrolase_fold"/>
</dbReference>
<keyword evidence="3" id="KW-0645">Protease</keyword>
<dbReference type="RefSeq" id="WP_073883335.1">
    <property type="nucleotide sequence ID" value="NZ_FAUH01000001.1"/>
</dbReference>
<dbReference type="SUPFAM" id="SSF53474">
    <property type="entry name" value="alpha/beta-Hydrolases"/>
    <property type="match status" value="1"/>
</dbReference>
<dbReference type="OrthoDB" id="128799at2"/>
<protein>
    <submittedName>
        <fullName evidence="3">Dipeptidyl aminopeptidases/acylaminoacyl-peptidases</fullName>
    </submittedName>
</protein>
<dbReference type="PANTHER" id="PTHR42776:SF27">
    <property type="entry name" value="DIPEPTIDYL PEPTIDASE FAMILY MEMBER 6"/>
    <property type="match status" value="1"/>
</dbReference>
<dbReference type="AlphaFoldDB" id="A0A0X2NJC2"/>